<dbReference type="PRINTS" id="PR00248">
    <property type="entry name" value="GPCRMGR"/>
</dbReference>
<evidence type="ECO:0000313" key="11">
    <source>
        <dbReference type="Proteomes" id="UP000054350"/>
    </source>
</evidence>
<dbReference type="GO" id="GO:0004930">
    <property type="term" value="F:G protein-coupled receptor activity"/>
    <property type="evidence" value="ECO:0007669"/>
    <property type="project" value="InterPro"/>
</dbReference>
<dbReference type="GO" id="GO:0016020">
    <property type="term" value="C:membrane"/>
    <property type="evidence" value="ECO:0007669"/>
    <property type="project" value="UniProtKB-SubCell"/>
</dbReference>
<dbReference type="InterPro" id="IPR017978">
    <property type="entry name" value="GPCR_3_C"/>
</dbReference>
<dbReference type="SUPFAM" id="SSF53822">
    <property type="entry name" value="Periplasmic binding protein-like I"/>
    <property type="match status" value="1"/>
</dbReference>
<reference evidence="10 11" key="1">
    <citation type="submission" date="2009-11" db="EMBL/GenBank/DDBJ databases">
        <title>Annotation of Allomyces macrogynus ATCC 38327.</title>
        <authorList>
            <consortium name="The Broad Institute Genome Sequencing Platform"/>
            <person name="Russ C."/>
            <person name="Cuomo C."/>
            <person name="Burger G."/>
            <person name="Gray M.W."/>
            <person name="Holland P.W.H."/>
            <person name="King N."/>
            <person name="Lang F.B.F."/>
            <person name="Roger A.J."/>
            <person name="Ruiz-Trillo I."/>
            <person name="Young S.K."/>
            <person name="Zeng Q."/>
            <person name="Gargeya S."/>
            <person name="Fitzgerald M."/>
            <person name="Haas B."/>
            <person name="Abouelleil A."/>
            <person name="Alvarado L."/>
            <person name="Arachchi H.M."/>
            <person name="Berlin A."/>
            <person name="Chapman S.B."/>
            <person name="Gearin G."/>
            <person name="Goldberg J."/>
            <person name="Griggs A."/>
            <person name="Gujja S."/>
            <person name="Hansen M."/>
            <person name="Heiman D."/>
            <person name="Howarth C."/>
            <person name="Larimer J."/>
            <person name="Lui A."/>
            <person name="MacDonald P.J.P."/>
            <person name="McCowen C."/>
            <person name="Montmayeur A."/>
            <person name="Murphy C."/>
            <person name="Neiman D."/>
            <person name="Pearson M."/>
            <person name="Priest M."/>
            <person name="Roberts A."/>
            <person name="Saif S."/>
            <person name="Shea T."/>
            <person name="Sisk P."/>
            <person name="Stolte C."/>
            <person name="Sykes S."/>
            <person name="Wortman J."/>
            <person name="Nusbaum C."/>
            <person name="Birren B."/>
        </authorList>
    </citation>
    <scope>NUCLEOTIDE SEQUENCE [LARGE SCALE GENOMIC DNA]</scope>
    <source>
        <strain evidence="10 11">ATCC 38327</strain>
    </source>
</reference>
<keyword evidence="2 8" id="KW-0812">Transmembrane</keyword>
<dbReference type="InterPro" id="IPR028082">
    <property type="entry name" value="Peripla_BP_I"/>
</dbReference>
<dbReference type="eggNOG" id="KOG1052">
    <property type="taxonomic scope" value="Eukaryota"/>
</dbReference>
<gene>
    <name evidence="10" type="ORF">AMAG_11120</name>
</gene>
<dbReference type="Pfam" id="PF00003">
    <property type="entry name" value="7tm_3"/>
    <property type="match status" value="1"/>
</dbReference>
<dbReference type="Pfam" id="PF01094">
    <property type="entry name" value="ANF_receptor"/>
    <property type="match status" value="1"/>
</dbReference>
<feature type="transmembrane region" description="Helical" evidence="8">
    <location>
        <begin position="531"/>
        <end position="552"/>
    </location>
</feature>
<sequence length="975" mass="105086">MLLPPKRHDASRRRCCQDTMDQAEPYRRHYHHHGVVDHKHGTQAHRCTRWRLVNSNLAAVLAVLVMCSSDHARAANFTIGIVLPANGTEEPIERTFGIYMEKVFNWALPILNQRIAEPAGHIFHLDFQDSMLSTRLAVQGAITTARSGAVAVIGESYSSNTIPLSYAMSHYGIFVCSGSATSEDLSNINLHPTFFRTISPDSYQGHVFVQTLRHFGWDQFNLININDQYGVSIEQVIRADVQADDKLTVATHHIMAVCDDREIAAVVTDLASSPSRIVVMAMQPQLGVRIMAAAYDHGFDSSWVWLGTEFFSSVNEVLDDMTRTMAAVRAQGLRRFIDGLVVVWPEELAWGDPTFEAWVQAYQASFTDNLILTETYHLFTQACLEAHMRGVLGLVQKYGADTVQRRATNATLAEYLVPFNSSTGHVTYTENGDRRGYYQLLNQQDGSLVPVMTINADLQFLPIANTTLRFPGNCTTIPPWHPIFQVTIPDYPQPGVMTTLVFAGILIMVTLAAWAMLIVYRHSKRVRHHGLPIVSTLCFSIALSLTTPFFAAGNPTVATCNAQWATIMVGFGLTMASLAIRSYRIAKVLDNRVLSKSQSLGTRSLMARMLAVPLVQVVLLSVASAVAPLVPVKTVANSLVVVTCAATSSTNLILSGSAAGLDVFLFLIVVMLTLKIRGIHMAYQESRWILFALNLVLITIVISLPLYFLYAENAVHSFYIRSLGIMACNLCLLGTLVLRPVVQIPHEELAALHEASAAMIDQGGSGGTDSSSDSFATDLSDAGGGGGGGTPVLVTPATPKIHSDVYDLRPSTGINAKWTRRTVTILPTDAWIVITDSTSGGARTAGLALAARIVVIDPDPHDLTGHCAVITHPGMPSQAVRFTSDAERTAWVARASAAGARERGVGDESSAALARRGPSGSVASSGGGGGGVTSGGGGGGGGPRASRLDVARMRARTVSGGVRAWAVGSSDRRAS</sequence>
<feature type="transmembrane region" description="Helical" evidence="8">
    <location>
        <begin position="652"/>
        <end position="676"/>
    </location>
</feature>
<evidence type="ECO:0000259" key="9">
    <source>
        <dbReference type="PROSITE" id="PS50259"/>
    </source>
</evidence>
<feature type="region of interest" description="Disordered" evidence="7">
    <location>
        <begin position="896"/>
        <end position="952"/>
    </location>
</feature>
<dbReference type="InterPro" id="IPR050726">
    <property type="entry name" value="mGluR"/>
</dbReference>
<feature type="domain" description="G-protein coupled receptors family 3 profile" evidence="9">
    <location>
        <begin position="495"/>
        <end position="736"/>
    </location>
</feature>
<feature type="compositionally biased region" description="Gly residues" evidence="7">
    <location>
        <begin position="925"/>
        <end position="943"/>
    </location>
</feature>
<dbReference type="InterPro" id="IPR000337">
    <property type="entry name" value="GPCR_3"/>
</dbReference>
<keyword evidence="4 8" id="KW-0472">Membrane</keyword>
<feature type="transmembrane region" description="Helical" evidence="8">
    <location>
        <begin position="688"/>
        <end position="710"/>
    </location>
</feature>
<evidence type="ECO:0000256" key="7">
    <source>
        <dbReference type="SAM" id="MobiDB-lite"/>
    </source>
</evidence>
<protein>
    <recommendedName>
        <fullName evidence="9">G-protein coupled receptors family 3 profile domain-containing protein</fullName>
    </recommendedName>
</protein>
<dbReference type="PROSITE" id="PS50259">
    <property type="entry name" value="G_PROTEIN_RECEP_F3_4"/>
    <property type="match status" value="1"/>
</dbReference>
<feature type="transmembrane region" description="Helical" evidence="8">
    <location>
        <begin position="496"/>
        <end position="519"/>
    </location>
</feature>
<dbReference type="PANTHER" id="PTHR24060">
    <property type="entry name" value="METABOTROPIC GLUTAMATE RECEPTOR"/>
    <property type="match status" value="1"/>
</dbReference>
<name>A0A0L0SSM3_ALLM3</name>
<dbReference type="OrthoDB" id="5597995at2759"/>
<feature type="transmembrane region" description="Helical" evidence="8">
    <location>
        <begin position="605"/>
        <end position="632"/>
    </location>
</feature>
<evidence type="ECO:0000256" key="1">
    <source>
        <dbReference type="ARBA" id="ARBA00004141"/>
    </source>
</evidence>
<feature type="compositionally biased region" description="Low complexity" evidence="7">
    <location>
        <begin position="915"/>
        <end position="924"/>
    </location>
</feature>
<proteinExistence type="predicted"/>
<evidence type="ECO:0000256" key="6">
    <source>
        <dbReference type="ARBA" id="ARBA00023180"/>
    </source>
</evidence>
<dbReference type="Proteomes" id="UP000054350">
    <property type="component" value="Unassembled WGS sequence"/>
</dbReference>
<evidence type="ECO:0000256" key="4">
    <source>
        <dbReference type="ARBA" id="ARBA00023136"/>
    </source>
</evidence>
<dbReference type="STRING" id="578462.A0A0L0SSM3"/>
<dbReference type="Gene3D" id="3.40.50.2300">
    <property type="match status" value="2"/>
</dbReference>
<organism evidence="10 11">
    <name type="scientific">Allomyces macrogynus (strain ATCC 38327)</name>
    <name type="common">Allomyces javanicus var. macrogynus</name>
    <dbReference type="NCBI Taxonomy" id="578462"/>
    <lineage>
        <taxon>Eukaryota</taxon>
        <taxon>Fungi</taxon>
        <taxon>Fungi incertae sedis</taxon>
        <taxon>Blastocladiomycota</taxon>
        <taxon>Blastocladiomycetes</taxon>
        <taxon>Blastocladiales</taxon>
        <taxon>Blastocladiaceae</taxon>
        <taxon>Allomyces</taxon>
    </lineage>
</organism>
<dbReference type="InterPro" id="IPR001828">
    <property type="entry name" value="ANF_lig-bd_rcpt"/>
</dbReference>
<evidence type="ECO:0000256" key="3">
    <source>
        <dbReference type="ARBA" id="ARBA00022989"/>
    </source>
</evidence>
<accession>A0A0L0SSM3</accession>
<comment type="subcellular location">
    <subcellularLocation>
        <location evidence="1">Membrane</location>
        <topology evidence="1">Multi-pass membrane protein</topology>
    </subcellularLocation>
</comment>
<dbReference type="EMBL" id="GG745347">
    <property type="protein sequence ID" value="KNE65502.1"/>
    <property type="molecule type" value="Genomic_DNA"/>
</dbReference>
<keyword evidence="3 8" id="KW-1133">Transmembrane helix</keyword>
<keyword evidence="5" id="KW-0675">Receptor</keyword>
<dbReference type="AlphaFoldDB" id="A0A0L0SSM3"/>
<evidence type="ECO:0000256" key="8">
    <source>
        <dbReference type="SAM" id="Phobius"/>
    </source>
</evidence>
<reference evidence="11" key="2">
    <citation type="submission" date="2009-11" db="EMBL/GenBank/DDBJ databases">
        <title>The Genome Sequence of Allomyces macrogynus strain ATCC 38327.</title>
        <authorList>
            <consortium name="The Broad Institute Genome Sequencing Platform"/>
            <person name="Russ C."/>
            <person name="Cuomo C."/>
            <person name="Shea T."/>
            <person name="Young S.K."/>
            <person name="Zeng Q."/>
            <person name="Koehrsen M."/>
            <person name="Haas B."/>
            <person name="Borodovsky M."/>
            <person name="Guigo R."/>
            <person name="Alvarado L."/>
            <person name="Berlin A."/>
            <person name="Borenstein D."/>
            <person name="Chen Z."/>
            <person name="Engels R."/>
            <person name="Freedman E."/>
            <person name="Gellesch M."/>
            <person name="Goldberg J."/>
            <person name="Griggs A."/>
            <person name="Gujja S."/>
            <person name="Heiman D."/>
            <person name="Hepburn T."/>
            <person name="Howarth C."/>
            <person name="Jen D."/>
            <person name="Larson L."/>
            <person name="Lewis B."/>
            <person name="Mehta T."/>
            <person name="Park D."/>
            <person name="Pearson M."/>
            <person name="Roberts A."/>
            <person name="Saif S."/>
            <person name="Shenoy N."/>
            <person name="Sisk P."/>
            <person name="Stolte C."/>
            <person name="Sykes S."/>
            <person name="Walk T."/>
            <person name="White J."/>
            <person name="Yandava C."/>
            <person name="Burger G."/>
            <person name="Gray M.W."/>
            <person name="Holland P.W.H."/>
            <person name="King N."/>
            <person name="Lang F.B.F."/>
            <person name="Roger A.J."/>
            <person name="Ruiz-Trillo I."/>
            <person name="Lander E."/>
            <person name="Nusbaum C."/>
        </authorList>
    </citation>
    <scope>NUCLEOTIDE SEQUENCE [LARGE SCALE GENOMIC DNA]</scope>
    <source>
        <strain evidence="11">ATCC 38327</strain>
    </source>
</reference>
<keyword evidence="6" id="KW-0325">Glycoprotein</keyword>
<feature type="compositionally biased region" description="Low complexity" evidence="7">
    <location>
        <begin position="768"/>
        <end position="781"/>
    </location>
</feature>
<feature type="transmembrane region" description="Helical" evidence="8">
    <location>
        <begin position="564"/>
        <end position="584"/>
    </location>
</feature>
<evidence type="ECO:0000256" key="5">
    <source>
        <dbReference type="ARBA" id="ARBA00023170"/>
    </source>
</evidence>
<keyword evidence="11" id="KW-1185">Reference proteome</keyword>
<feature type="region of interest" description="Disordered" evidence="7">
    <location>
        <begin position="762"/>
        <end position="790"/>
    </location>
</feature>
<evidence type="ECO:0000313" key="10">
    <source>
        <dbReference type="EMBL" id="KNE65502.1"/>
    </source>
</evidence>
<dbReference type="VEuPathDB" id="FungiDB:AMAG_11120"/>
<evidence type="ECO:0000256" key="2">
    <source>
        <dbReference type="ARBA" id="ARBA00022692"/>
    </source>
</evidence>